<feature type="region of interest" description="Disordered" evidence="1">
    <location>
        <begin position="76"/>
        <end position="113"/>
    </location>
</feature>
<feature type="compositionally biased region" description="Low complexity" evidence="1">
    <location>
        <begin position="77"/>
        <end position="87"/>
    </location>
</feature>
<dbReference type="GeneID" id="25985638"/>
<dbReference type="RefSeq" id="XP_014180544.1">
    <property type="nucleotide sequence ID" value="XM_014325069.1"/>
</dbReference>
<dbReference type="EMBL" id="ALBS01000189">
    <property type="protein sequence ID" value="EJT48865.1"/>
    <property type="molecule type" value="Genomic_DNA"/>
</dbReference>
<dbReference type="GO" id="GO:0006887">
    <property type="term" value="P:exocytosis"/>
    <property type="evidence" value="ECO:0007669"/>
    <property type="project" value="TreeGrafter"/>
</dbReference>
<feature type="region of interest" description="Disordered" evidence="1">
    <location>
        <begin position="770"/>
        <end position="790"/>
    </location>
</feature>
<feature type="compositionally biased region" description="Basic and acidic residues" evidence="1">
    <location>
        <begin position="851"/>
        <end position="860"/>
    </location>
</feature>
<feature type="compositionally biased region" description="Acidic residues" evidence="1">
    <location>
        <begin position="833"/>
        <end position="844"/>
    </location>
</feature>
<name>J4UCU8_TRIAS</name>
<accession>J4UCU8</accession>
<dbReference type="Proteomes" id="UP000002748">
    <property type="component" value="Unassembled WGS sequence"/>
</dbReference>
<dbReference type="GO" id="GO:0005886">
    <property type="term" value="C:plasma membrane"/>
    <property type="evidence" value="ECO:0007669"/>
    <property type="project" value="TreeGrafter"/>
</dbReference>
<evidence type="ECO:0000259" key="2">
    <source>
        <dbReference type="Pfam" id="PF08596"/>
    </source>
</evidence>
<dbReference type="SUPFAM" id="SSF101898">
    <property type="entry name" value="NHL repeat"/>
    <property type="match status" value="1"/>
</dbReference>
<protein>
    <recommendedName>
        <fullName evidence="2">Lethal giant larvae (Lgl)-like C-terminal domain-containing protein</fullName>
    </recommendedName>
</protein>
<dbReference type="InterPro" id="IPR013905">
    <property type="entry name" value="Lgl_C_dom"/>
</dbReference>
<dbReference type="VEuPathDB" id="FungiDB:A1Q1_02124"/>
<evidence type="ECO:0000313" key="4">
    <source>
        <dbReference type="Proteomes" id="UP000002748"/>
    </source>
</evidence>
<dbReference type="OrthoDB" id="19944at2759"/>
<evidence type="ECO:0000256" key="1">
    <source>
        <dbReference type="SAM" id="MobiDB-lite"/>
    </source>
</evidence>
<proteinExistence type="predicted"/>
<dbReference type="KEGG" id="tasa:A1Q1_02124"/>
<sequence>MFKSRPPLPDFSAPLREPSFYKYGALASLALAGDVTALAQDPVLSLMALGTDAGTVAVYGQEGFRFTIPVTLESRRSSSGGVRYSGGHENGHSGTHGQAQGQARTSSSPPSPGIKFLTFHPGSKLIAIDDHNTLYQYDLGTVTEPALRAEAPLPVREAASSLGNVTAIETGVSHSFVFLGMADGTLRAWDTKLARLAEWRVPNLWEGHEERLRRSGVDRPKAKSSIVALAQNPRDLNVLLVGYTGGVAAYDAYDIRAGAGVKFFEAVHAPGSPGGGSYANAERLWTERSPPVTTLAWRDDGLVFCAGHADGCLSFWAYADEKPLTVRTLTHEDVHIADAEALVAAGALRDQLAAKAAGDFEHAAVTPAAVADREPVYKLQWASFTPGTEEFGQQFASRGESLLLVLGGQASGEKPGISVLQLPAYQAPVVPKGAKKSLQGEGLSRAERAAFRASVNPTGLSAYRSRTPPEDFLLLPSSPFYGQAQDASALVVLLTPDPSLPALGRELEAYAFPPLRSEVEPPILGRKDFALPGEGDVMAQNTQSTRKRRDSIRRFPWSAPDRASVLSSRSVRRARDGALAVPSGIWAGVRATLGAKLVSVPDAQFARLLAGSMDGTRLPLRGGLAVPDLRSSGATDPKQHDGFRILVSWHADACVRFHDVSAQLLLQVPLAFEFPNPLAHLTIDVARVLRETHGDEGQRDVVACGRVPLAFEFPNPLAHLTIDVARVLRETHGDGPKPVVVDAVLAPESLECAIALASGQVLVAKFGEAETRHSSESPSASPIVEEPASIDEKEAAVEKVTLEKPHENGAEEPKNVDAVADQLDDADLNDELEDVSLEEDEDEAPALYRGWDGRVDERSPSPEPTPEPPATQVVSLSHLARWDVDGFKPVALFELSGRVSALSLSDIGFLAVGYGPQLVVIDMRGPRVMHVEVLERPVCVLQWAVCGVGHDSTPKPRLFAVCDGASRVYPLVNQKGWTVSKPATFTSLEAPVASFVLDPETGEELTASPAAFAASMQAEHHRMSLKSKTHCIYLAVSRTTARASANVTGDRLAKASLTNCTAAAYLSRNGGRVLAAIVPGFAEFLSVPKLEAITRQPLGIGEPSGTLSFESSGDFLEYTSPRDVQLKTLFNFRKPLPPRIDPTFHREDYGAQPQPLNAGVFSWMWANAPLTGAQLDAIVGGADRVVPKPPSAKPSIMSWAQPAAPVPKRDSRRVSGASGTSGTAQEEAGGMNVGGIYAELQQKFRQREEVMNRLEESAEQLASSASGFVEAARKAAMAEAGKSSVRGFFKF</sequence>
<gene>
    <name evidence="3" type="ORF">A1Q1_02124</name>
</gene>
<dbReference type="GO" id="GO:0006893">
    <property type="term" value="P:Golgi to plasma membrane transport"/>
    <property type="evidence" value="ECO:0007669"/>
    <property type="project" value="TreeGrafter"/>
</dbReference>
<evidence type="ECO:0000313" key="3">
    <source>
        <dbReference type="EMBL" id="EJT48865.1"/>
    </source>
</evidence>
<feature type="region of interest" description="Disordered" evidence="1">
    <location>
        <begin position="1189"/>
        <end position="1228"/>
    </location>
</feature>
<dbReference type="PANTHER" id="PTHR10241:SF25">
    <property type="entry name" value="TOMOSYN, ISOFORM C"/>
    <property type="match status" value="1"/>
</dbReference>
<reference evidence="3 4" key="1">
    <citation type="journal article" date="2012" name="Eukaryot. Cell">
        <title>Draft genome sequence of CBS 2479, the standard type strain of Trichosporon asahii.</title>
        <authorList>
            <person name="Yang R.Y."/>
            <person name="Li H.T."/>
            <person name="Zhu H."/>
            <person name="Zhou G.P."/>
            <person name="Wang M."/>
            <person name="Wang L."/>
        </authorList>
    </citation>
    <scope>NUCLEOTIDE SEQUENCE [LARGE SCALE GENOMIC DNA]</scope>
    <source>
        <strain evidence="4">ATCC 90039 / CBS 2479 / JCM 2466 / KCTC 7840 / NCYC 2677 / UAMH 7654</strain>
    </source>
</reference>
<dbReference type="Gene3D" id="2.130.10.10">
    <property type="entry name" value="YVTN repeat-like/Quinoprotein amine dehydrogenase"/>
    <property type="match status" value="1"/>
</dbReference>
<dbReference type="GO" id="GO:0019905">
    <property type="term" value="F:syntaxin binding"/>
    <property type="evidence" value="ECO:0007669"/>
    <property type="project" value="TreeGrafter"/>
</dbReference>
<feature type="region of interest" description="Disordered" evidence="1">
    <location>
        <begin position="833"/>
        <end position="871"/>
    </location>
</feature>
<organism evidence="3 4">
    <name type="scientific">Trichosporon asahii var. asahii (strain ATCC 90039 / CBS 2479 / JCM 2466 / KCTC 7840 / NBRC 103889/ NCYC 2677 / UAMH 7654)</name>
    <name type="common">Yeast</name>
    <dbReference type="NCBI Taxonomy" id="1186058"/>
    <lineage>
        <taxon>Eukaryota</taxon>
        <taxon>Fungi</taxon>
        <taxon>Dikarya</taxon>
        <taxon>Basidiomycota</taxon>
        <taxon>Agaricomycotina</taxon>
        <taxon>Tremellomycetes</taxon>
        <taxon>Trichosporonales</taxon>
        <taxon>Trichosporonaceae</taxon>
        <taxon>Trichosporon</taxon>
    </lineage>
</organism>
<dbReference type="HOGENOM" id="CLU_005737_0_0_1"/>
<comment type="caution">
    <text evidence="3">The sequence shown here is derived from an EMBL/GenBank/DDBJ whole genome shotgun (WGS) entry which is preliminary data.</text>
</comment>
<feature type="compositionally biased region" description="Polar residues" evidence="1">
    <location>
        <begin position="92"/>
        <end position="108"/>
    </location>
</feature>
<dbReference type="InterPro" id="IPR015943">
    <property type="entry name" value="WD40/YVTN_repeat-like_dom_sf"/>
</dbReference>
<feature type="domain" description="Lethal giant larvae (Lgl)-like C-terminal" evidence="2">
    <location>
        <begin position="871"/>
        <end position="1188"/>
    </location>
</feature>
<dbReference type="PANTHER" id="PTHR10241">
    <property type="entry name" value="LETHAL 2 GIANT LARVAE PROTEIN"/>
    <property type="match status" value="1"/>
</dbReference>
<dbReference type="Pfam" id="PF08596">
    <property type="entry name" value="Lgl_C"/>
    <property type="match status" value="1"/>
</dbReference>
<dbReference type="GO" id="GO:0045159">
    <property type="term" value="F:myosin II binding"/>
    <property type="evidence" value="ECO:0007669"/>
    <property type="project" value="TreeGrafter"/>
</dbReference>
<dbReference type="GO" id="GO:0005096">
    <property type="term" value="F:GTPase activator activity"/>
    <property type="evidence" value="ECO:0007669"/>
    <property type="project" value="TreeGrafter"/>
</dbReference>
<dbReference type="GO" id="GO:0005737">
    <property type="term" value="C:cytoplasm"/>
    <property type="evidence" value="ECO:0007669"/>
    <property type="project" value="TreeGrafter"/>
</dbReference>